<keyword evidence="1" id="KW-0812">Transmembrane</keyword>
<feature type="transmembrane region" description="Helical" evidence="1">
    <location>
        <begin position="47"/>
        <end position="67"/>
    </location>
</feature>
<feature type="transmembrane region" description="Helical" evidence="1">
    <location>
        <begin position="6"/>
        <end position="26"/>
    </location>
</feature>
<keyword evidence="1" id="KW-0472">Membrane</keyword>
<evidence type="ECO:0000313" key="2">
    <source>
        <dbReference type="EMBL" id="VYT07146.1"/>
    </source>
</evidence>
<accession>A0A6N2TUM3</accession>
<evidence type="ECO:0000256" key="1">
    <source>
        <dbReference type="SAM" id="Phobius"/>
    </source>
</evidence>
<reference evidence="2" key="1">
    <citation type="submission" date="2019-11" db="EMBL/GenBank/DDBJ databases">
        <authorList>
            <person name="Feng L."/>
        </authorList>
    </citation>
    <scope>NUCLEOTIDE SEQUENCE</scope>
    <source>
        <strain evidence="2">CnexileLFYP112</strain>
    </source>
</reference>
<dbReference type="AlphaFoldDB" id="A0A6N2TUM3"/>
<proteinExistence type="predicted"/>
<gene>
    <name evidence="2" type="ORF">CNLFYP112_00453</name>
</gene>
<protein>
    <submittedName>
        <fullName evidence="2">Uncharacterized protein</fullName>
    </submittedName>
</protein>
<name>A0A6N2TUM3_9FIRM</name>
<keyword evidence="1" id="KW-1133">Transmembrane helix</keyword>
<organism evidence="2">
    <name type="scientific">[Clostridium] nexile</name>
    <dbReference type="NCBI Taxonomy" id="29361"/>
    <lineage>
        <taxon>Bacteria</taxon>
        <taxon>Bacillati</taxon>
        <taxon>Bacillota</taxon>
        <taxon>Clostridia</taxon>
        <taxon>Lachnospirales</taxon>
        <taxon>Lachnospiraceae</taxon>
        <taxon>Tyzzerella</taxon>
    </lineage>
</organism>
<sequence length="101" mass="12158">MDFIFFLLPVFIAMTICIFMTKRWGMGEKVDKGIAFCYWKLSYRRKFIRTLWMIPIEFVVLICFHNTFQSNLWTGLAATAMVILLLIQAVYNYKKWKNERI</sequence>
<feature type="transmembrane region" description="Helical" evidence="1">
    <location>
        <begin position="73"/>
        <end position="93"/>
    </location>
</feature>
<dbReference type="EMBL" id="CACRTG010000012">
    <property type="protein sequence ID" value="VYT07146.1"/>
    <property type="molecule type" value="Genomic_DNA"/>
</dbReference>